<evidence type="ECO:0000256" key="1">
    <source>
        <dbReference type="ARBA" id="ARBA00008676"/>
    </source>
</evidence>
<keyword evidence="7" id="KW-1185">Reference proteome</keyword>
<comment type="similarity">
    <text evidence="1 5">Belongs to the PanB family.</text>
</comment>
<dbReference type="GO" id="GO:0003864">
    <property type="term" value="F:3-methyl-2-oxobutanoate hydroxymethyltransferase activity"/>
    <property type="evidence" value="ECO:0007669"/>
    <property type="project" value="UniProtKB-EC"/>
</dbReference>
<dbReference type="CDD" id="cd06557">
    <property type="entry name" value="KPHMT-like"/>
    <property type="match status" value="1"/>
</dbReference>
<feature type="binding site" evidence="5">
    <location>
        <position position="118"/>
    </location>
    <ligand>
        <name>3-methyl-2-oxobutanoate</name>
        <dbReference type="ChEBI" id="CHEBI:11851"/>
    </ligand>
</feature>
<proteinExistence type="inferred from homology"/>
<evidence type="ECO:0000313" key="7">
    <source>
        <dbReference type="Proteomes" id="UP001464387"/>
    </source>
</evidence>
<evidence type="ECO:0000256" key="3">
    <source>
        <dbReference type="ARBA" id="ARBA00022655"/>
    </source>
</evidence>
<dbReference type="NCBIfam" id="NF001452">
    <property type="entry name" value="PRK00311.1"/>
    <property type="match status" value="1"/>
</dbReference>
<keyword evidence="5" id="KW-0479">Metal-binding</keyword>
<feature type="binding site" evidence="5">
    <location>
        <begin position="49"/>
        <end position="50"/>
    </location>
    <ligand>
        <name>3-methyl-2-oxobutanoate</name>
        <dbReference type="ChEBI" id="CHEBI:11851"/>
    </ligand>
</feature>
<comment type="subcellular location">
    <subcellularLocation>
        <location evidence="5">Cytoplasm</location>
    </subcellularLocation>
</comment>
<dbReference type="PANTHER" id="PTHR20881">
    <property type="entry name" value="3-METHYL-2-OXOBUTANOATE HYDROXYMETHYLTRANSFERASE"/>
    <property type="match status" value="1"/>
</dbReference>
<dbReference type="RefSeq" id="WP_352657666.1">
    <property type="nucleotide sequence ID" value="NZ_JAMYMY010000073.1"/>
</dbReference>
<dbReference type="InterPro" id="IPR040442">
    <property type="entry name" value="Pyrv_kinase-like_dom_sf"/>
</dbReference>
<evidence type="ECO:0000256" key="4">
    <source>
        <dbReference type="ARBA" id="ARBA00022679"/>
    </source>
</evidence>
<sequence>MSAFGDTKAITPPDIRSRKGGTPLVCLTAYTTPVARLVDPHCDVVLVGDSVGMVLHGLPSTLGVTLEMMITHGQAVRRGIKQALMVVDLPFGSYEESPEQAFRNAARVMSETGCTAVKLEGGETMAETIGFLAARGVPVMAHVGLTPQAINAIGGYRVQGRGGDAERIRRDAIAVSEAGAFAVVLEKVPEALARRITGEVAAPTIGIGASAACDGQLLVVNDMLGLFGDFRPKFVKRYAELGEAAAAAIASYAHEVKERQFPAAKHVFADAPKPADTDATKSGEAA</sequence>
<evidence type="ECO:0000256" key="5">
    <source>
        <dbReference type="HAMAP-Rule" id="MF_00156"/>
    </source>
</evidence>
<organism evidence="6 7">
    <name type="scientific">Mesorhizobium opportunistum</name>
    <dbReference type="NCBI Taxonomy" id="593909"/>
    <lineage>
        <taxon>Bacteria</taxon>
        <taxon>Pseudomonadati</taxon>
        <taxon>Pseudomonadota</taxon>
        <taxon>Alphaproteobacteria</taxon>
        <taxon>Hyphomicrobiales</taxon>
        <taxon>Phyllobacteriaceae</taxon>
        <taxon>Mesorhizobium</taxon>
    </lineage>
</organism>
<dbReference type="PANTHER" id="PTHR20881:SF0">
    <property type="entry name" value="3-METHYL-2-OXOBUTANOATE HYDROXYMETHYLTRANSFERASE"/>
    <property type="match status" value="1"/>
</dbReference>
<dbReference type="NCBIfam" id="TIGR00222">
    <property type="entry name" value="panB"/>
    <property type="match status" value="1"/>
</dbReference>
<gene>
    <name evidence="5 6" type="primary">panB</name>
    <name evidence="6" type="ORF">NKI33_27050</name>
</gene>
<keyword evidence="3 5" id="KW-0566">Pantothenate biosynthesis</keyword>
<dbReference type="InterPro" id="IPR015813">
    <property type="entry name" value="Pyrv/PenolPyrv_kinase-like_dom"/>
</dbReference>
<comment type="catalytic activity">
    <reaction evidence="5">
        <text>(6R)-5,10-methylene-5,6,7,8-tetrahydrofolate + 3-methyl-2-oxobutanoate + H2O = 2-dehydropantoate + (6S)-5,6,7,8-tetrahydrofolate</text>
        <dbReference type="Rhea" id="RHEA:11824"/>
        <dbReference type="ChEBI" id="CHEBI:11561"/>
        <dbReference type="ChEBI" id="CHEBI:11851"/>
        <dbReference type="ChEBI" id="CHEBI:15377"/>
        <dbReference type="ChEBI" id="CHEBI:15636"/>
        <dbReference type="ChEBI" id="CHEBI:57453"/>
        <dbReference type="EC" id="2.1.2.11"/>
    </reaction>
</comment>
<dbReference type="SUPFAM" id="SSF51621">
    <property type="entry name" value="Phosphoenolpyruvate/pyruvate domain"/>
    <property type="match status" value="1"/>
</dbReference>
<comment type="cofactor">
    <cofactor evidence="5">
        <name>Mg(2+)</name>
        <dbReference type="ChEBI" id="CHEBI:18420"/>
    </cofactor>
    <text evidence="5">Binds 1 Mg(2+) ion per subunit.</text>
</comment>
<keyword evidence="4 5" id="KW-0808">Transferase</keyword>
<dbReference type="Gene3D" id="3.20.20.60">
    <property type="entry name" value="Phosphoenolpyruvate-binding domains"/>
    <property type="match status" value="1"/>
</dbReference>
<keyword evidence="5" id="KW-0460">Magnesium</keyword>
<name>A0ABV1YN62_9HYPH</name>
<keyword evidence="5" id="KW-0963">Cytoplasm</keyword>
<feature type="active site" description="Proton acceptor" evidence="5">
    <location>
        <position position="186"/>
    </location>
</feature>
<evidence type="ECO:0000313" key="6">
    <source>
        <dbReference type="EMBL" id="MER8936606.1"/>
    </source>
</evidence>
<protein>
    <recommendedName>
        <fullName evidence="5">3-methyl-2-oxobutanoate hydroxymethyltransferase</fullName>
        <ecNumber evidence="5">2.1.2.11</ecNumber>
    </recommendedName>
    <alternativeName>
        <fullName evidence="5">Ketopantoate hydroxymethyltransferase</fullName>
        <shortName evidence="5">KPHMT</shortName>
    </alternativeName>
</protein>
<feature type="binding site" evidence="5">
    <location>
        <position position="49"/>
    </location>
    <ligand>
        <name>Mg(2+)</name>
        <dbReference type="ChEBI" id="CHEBI:18420"/>
    </ligand>
</feature>
<accession>A0ABV1YN62</accession>
<comment type="subunit">
    <text evidence="2 5">Homodecamer; pentamer of dimers.</text>
</comment>
<comment type="caution">
    <text evidence="6">The sequence shown here is derived from an EMBL/GenBank/DDBJ whole genome shotgun (WGS) entry which is preliminary data.</text>
</comment>
<dbReference type="Pfam" id="PF02548">
    <property type="entry name" value="Pantoate_transf"/>
    <property type="match status" value="1"/>
</dbReference>
<evidence type="ECO:0000256" key="2">
    <source>
        <dbReference type="ARBA" id="ARBA00011424"/>
    </source>
</evidence>
<feature type="binding site" evidence="5">
    <location>
        <position position="88"/>
    </location>
    <ligand>
        <name>Mg(2+)</name>
        <dbReference type="ChEBI" id="CHEBI:18420"/>
    </ligand>
</feature>
<feature type="binding site" evidence="5">
    <location>
        <position position="120"/>
    </location>
    <ligand>
        <name>Mg(2+)</name>
        <dbReference type="ChEBI" id="CHEBI:18420"/>
    </ligand>
</feature>
<feature type="binding site" evidence="5">
    <location>
        <position position="88"/>
    </location>
    <ligand>
        <name>3-methyl-2-oxobutanoate</name>
        <dbReference type="ChEBI" id="CHEBI:11851"/>
    </ligand>
</feature>
<comment type="pathway">
    <text evidence="5">Cofactor biosynthesis; (R)-pantothenate biosynthesis; (R)-pantoate from 3-methyl-2-oxobutanoate: step 1/2.</text>
</comment>
<reference evidence="6 7" key="1">
    <citation type="journal article" date="2024" name="Proc. Natl. Acad. Sci. U.S.A.">
        <title>The evolutionary genomics of adaptation to stress in wild rhizobium bacteria.</title>
        <authorList>
            <person name="Kehlet-Delgado H."/>
            <person name="Montoya A.P."/>
            <person name="Jensen K.T."/>
            <person name="Wendlandt C.E."/>
            <person name="Dexheimer C."/>
            <person name="Roberts M."/>
            <person name="Torres Martinez L."/>
            <person name="Friesen M.L."/>
            <person name="Griffitts J.S."/>
            <person name="Porter S.S."/>
        </authorList>
    </citation>
    <scope>NUCLEOTIDE SEQUENCE [LARGE SCALE GENOMIC DNA]</scope>
    <source>
        <strain evidence="6 7">M0729</strain>
    </source>
</reference>
<dbReference type="EMBL" id="JAMYPJ010000052">
    <property type="protein sequence ID" value="MER8936606.1"/>
    <property type="molecule type" value="Genomic_DNA"/>
</dbReference>
<dbReference type="EC" id="2.1.2.11" evidence="5"/>
<dbReference type="InterPro" id="IPR003700">
    <property type="entry name" value="Pantoate_hydroxy_MeTrfase"/>
</dbReference>
<comment type="function">
    <text evidence="5">Catalyzes the reversible reaction in which hydroxymethyl group from 5,10-methylenetetrahydrofolate is transferred onto alpha-ketoisovalerate to form ketopantoate.</text>
</comment>
<dbReference type="PIRSF" id="PIRSF000388">
    <property type="entry name" value="Pantoate_hydroxy_MeTrfase"/>
    <property type="match status" value="1"/>
</dbReference>
<dbReference type="HAMAP" id="MF_00156">
    <property type="entry name" value="PanB"/>
    <property type="match status" value="1"/>
</dbReference>
<dbReference type="Proteomes" id="UP001464387">
    <property type="component" value="Unassembled WGS sequence"/>
</dbReference>